<evidence type="ECO:0000259" key="7">
    <source>
        <dbReference type="Pfam" id="PF01555"/>
    </source>
</evidence>
<keyword evidence="5" id="KW-0949">S-adenosyl-L-methionine</keyword>
<dbReference type="Pfam" id="PF01555">
    <property type="entry name" value="N6_N4_Mtase"/>
    <property type="match status" value="1"/>
</dbReference>
<reference evidence="8 9" key="1">
    <citation type="submission" date="2019-03" db="EMBL/GenBank/DDBJ databases">
        <title>Flavobacterium LB-D12 sp. nov., isolated from arctic soil.</title>
        <authorList>
            <person name="Chaudhary D.K."/>
        </authorList>
    </citation>
    <scope>NUCLEOTIDE SEQUENCE [LARGE SCALE GENOMIC DNA]</scope>
    <source>
        <strain evidence="8 9">LB-D12</strain>
    </source>
</reference>
<dbReference type="InterPro" id="IPR002052">
    <property type="entry name" value="DNA_methylase_N6_adenine_CS"/>
</dbReference>
<dbReference type="GO" id="GO:0008170">
    <property type="term" value="F:N-methyltransferase activity"/>
    <property type="evidence" value="ECO:0007669"/>
    <property type="project" value="InterPro"/>
</dbReference>
<dbReference type="InterPro" id="IPR029063">
    <property type="entry name" value="SAM-dependent_MTases_sf"/>
</dbReference>
<dbReference type="PIRSF" id="PIRSF015855">
    <property type="entry name" value="TypeIII_Mtase_mKpnI"/>
    <property type="match status" value="1"/>
</dbReference>
<dbReference type="EC" id="2.1.1.72" evidence="2"/>
<dbReference type="GO" id="GO:0003677">
    <property type="term" value="F:DNA binding"/>
    <property type="evidence" value="ECO:0007669"/>
    <property type="project" value="InterPro"/>
</dbReference>
<proteinExistence type="inferred from homology"/>
<comment type="caution">
    <text evidence="8">The sequence shown here is derived from an EMBL/GenBank/DDBJ whole genome shotgun (WGS) entry which is preliminary data.</text>
</comment>
<keyword evidence="9" id="KW-1185">Reference proteome</keyword>
<evidence type="ECO:0000256" key="2">
    <source>
        <dbReference type="ARBA" id="ARBA00011900"/>
    </source>
</evidence>
<dbReference type="InterPro" id="IPR002295">
    <property type="entry name" value="N4/N6-MTase_EcoPI_Mod-like"/>
</dbReference>
<comment type="similarity">
    <text evidence="1">Belongs to the N(4)/N(6)-methyltransferase family.</text>
</comment>
<dbReference type="PROSITE" id="PS00092">
    <property type="entry name" value="N6_MTASE"/>
    <property type="match status" value="1"/>
</dbReference>
<accession>A0A4R5D713</accession>
<dbReference type="Gene3D" id="3.40.50.150">
    <property type="entry name" value="Vaccinia Virus protein VP39"/>
    <property type="match status" value="1"/>
</dbReference>
<name>A0A4R5D713_9FLAO</name>
<dbReference type="EMBL" id="SMFN01000001">
    <property type="protein sequence ID" value="TDE07660.1"/>
    <property type="molecule type" value="Genomic_DNA"/>
</dbReference>
<keyword evidence="4 8" id="KW-0808">Transferase</keyword>
<comment type="catalytic activity">
    <reaction evidence="6">
        <text>a 2'-deoxyadenosine in DNA + S-adenosyl-L-methionine = an N(6)-methyl-2'-deoxyadenosine in DNA + S-adenosyl-L-homocysteine + H(+)</text>
        <dbReference type="Rhea" id="RHEA:15197"/>
        <dbReference type="Rhea" id="RHEA-COMP:12418"/>
        <dbReference type="Rhea" id="RHEA-COMP:12419"/>
        <dbReference type="ChEBI" id="CHEBI:15378"/>
        <dbReference type="ChEBI" id="CHEBI:57856"/>
        <dbReference type="ChEBI" id="CHEBI:59789"/>
        <dbReference type="ChEBI" id="CHEBI:90615"/>
        <dbReference type="ChEBI" id="CHEBI:90616"/>
        <dbReference type="EC" id="2.1.1.72"/>
    </reaction>
</comment>
<dbReference type="OrthoDB" id="9800801at2"/>
<evidence type="ECO:0000313" key="9">
    <source>
        <dbReference type="Proteomes" id="UP000294644"/>
    </source>
</evidence>
<dbReference type="PRINTS" id="PR00506">
    <property type="entry name" value="D21N6MTFRASE"/>
</dbReference>
<dbReference type="RefSeq" id="WP_132064484.1">
    <property type="nucleotide sequence ID" value="NZ_SMFN01000001.1"/>
</dbReference>
<evidence type="ECO:0000313" key="8">
    <source>
        <dbReference type="EMBL" id="TDE07660.1"/>
    </source>
</evidence>
<evidence type="ECO:0000256" key="5">
    <source>
        <dbReference type="ARBA" id="ARBA00022691"/>
    </source>
</evidence>
<evidence type="ECO:0000256" key="6">
    <source>
        <dbReference type="ARBA" id="ARBA00047942"/>
    </source>
</evidence>
<feature type="domain" description="DNA methylase N-4/N-6" evidence="7">
    <location>
        <begin position="66"/>
        <end position="408"/>
    </location>
</feature>
<gene>
    <name evidence="8" type="ORF">E0F91_00810</name>
</gene>
<dbReference type="Proteomes" id="UP000294644">
    <property type="component" value="Unassembled WGS sequence"/>
</dbReference>
<protein>
    <recommendedName>
        <fullName evidence="2">site-specific DNA-methyltransferase (adenine-specific)</fullName>
        <ecNumber evidence="2">2.1.1.72</ecNumber>
    </recommendedName>
</protein>
<keyword evidence="3 8" id="KW-0489">Methyltransferase</keyword>
<dbReference type="InterPro" id="IPR002941">
    <property type="entry name" value="DNA_methylase_N4/N6"/>
</dbReference>
<organism evidence="8 9">
    <name type="scientific">Flavobacterium sandaracinum</name>
    <dbReference type="NCBI Taxonomy" id="2541733"/>
    <lineage>
        <taxon>Bacteria</taxon>
        <taxon>Pseudomonadati</taxon>
        <taxon>Bacteroidota</taxon>
        <taxon>Flavobacteriia</taxon>
        <taxon>Flavobacteriales</taxon>
        <taxon>Flavobacteriaceae</taxon>
        <taxon>Flavobacterium</taxon>
    </lineage>
</organism>
<evidence type="ECO:0000256" key="1">
    <source>
        <dbReference type="ARBA" id="ARBA00006594"/>
    </source>
</evidence>
<dbReference type="AlphaFoldDB" id="A0A4R5D713"/>
<evidence type="ECO:0000256" key="4">
    <source>
        <dbReference type="ARBA" id="ARBA00022679"/>
    </source>
</evidence>
<dbReference type="GO" id="GO:0032259">
    <property type="term" value="P:methylation"/>
    <property type="evidence" value="ECO:0007669"/>
    <property type="project" value="UniProtKB-KW"/>
</dbReference>
<dbReference type="GO" id="GO:0009007">
    <property type="term" value="F:site-specific DNA-methyltransferase (adenine-specific) activity"/>
    <property type="evidence" value="ECO:0007669"/>
    <property type="project" value="UniProtKB-EC"/>
</dbReference>
<sequence>MPTLNWIGKDKIINHHQDVPYKVLNHEYGFSENEKLETPIASGNLIINGDNLEALKSLLPKYEGKVNCIYIDPPYNTGNESWVYNDNVNSPQIKKWLGKVVGKESEDLTRHDKWLCMMYPRLKLLHKLLAKDGAIFISIDDNEQANLKLMMDEIFGNGNFVGNIAVVNNFKGRSDDKFIATAHESLLVFHNGNFITNGVEIPNEYSSEYKEKDNLGNYRLLGLRKRGSNSREIDRPNLFYPIYFDEITKEIFLDKKNGTFEILPKLSNGENGNWRWGKETFIKRLAEVEIRIVKKRNEYDVFQKDYLEKDGINKRVKPKSFWHGSEFSSEAGTLQLKKMFKEKIFETPKSIDLIKYCLQQATNPNSIVLDSFAGSGTTAHAVLNLNQQDNGNRKFILIEMEDYAETITAERVKRVINGYADVNGTGGNFDYYTLGEPLFDENNNLNEIVGVEKIREYVWFTETRTSINELSSTKPFLGTHNDTSYYFIYDKEVITTLDYDSLAEHIKEKAERYIVYADMCLLPEVFLREKNIEFKKIPRDITRF</sequence>
<dbReference type="SUPFAM" id="SSF53335">
    <property type="entry name" value="S-adenosyl-L-methionine-dependent methyltransferases"/>
    <property type="match status" value="1"/>
</dbReference>
<evidence type="ECO:0000256" key="3">
    <source>
        <dbReference type="ARBA" id="ARBA00022603"/>
    </source>
</evidence>